<reference evidence="1 3" key="2">
    <citation type="journal article" date="2014" name="BMC Genomics">
        <title>An improved genome release (version Mt4.0) for the model legume Medicago truncatula.</title>
        <authorList>
            <person name="Tang H."/>
            <person name="Krishnakumar V."/>
            <person name="Bidwell S."/>
            <person name="Rosen B."/>
            <person name="Chan A."/>
            <person name="Zhou S."/>
            <person name="Gentzbittel L."/>
            <person name="Childs K.L."/>
            <person name="Yandell M."/>
            <person name="Gundlach H."/>
            <person name="Mayer K.F."/>
            <person name="Schwartz D.C."/>
            <person name="Town C.D."/>
        </authorList>
    </citation>
    <scope>GENOME REANNOTATION</scope>
    <source>
        <strain evidence="2 3">cv. Jemalong A17</strain>
    </source>
</reference>
<sequence length="227" mass="26334">MSFPTLWRKWMEEYIGTATTSILVNAEGLHVMMKTMVESNIFTGYRVGMHPPTIISLLQFVDDTLLLGVKSWANFILSYLHVYFISFFNAPSCIISSIESLLNIFFGVGVRIIGKLLELIRSLFVCERSMVGWGVRRMTRYKEEGGRMKEGSQYGSSWWKEVARIRDDVGVEGESWFEENLREKVGDEVDTFFWMGPWLRATPLYERFGKLFELSVHRWSTVGDMFS</sequence>
<gene>
    <name evidence="1" type="ordered locus">MTR_5g091750</name>
</gene>
<evidence type="ECO:0000313" key="1">
    <source>
        <dbReference type="EMBL" id="AET00413.1"/>
    </source>
</evidence>
<proteinExistence type="predicted"/>
<dbReference type="PaxDb" id="3880-AET00413"/>
<name>G7K3D5_MEDTR</name>
<protein>
    <submittedName>
        <fullName evidence="1 2">Uncharacterized protein</fullName>
    </submittedName>
</protein>
<reference evidence="2" key="3">
    <citation type="submission" date="2015-04" db="UniProtKB">
        <authorList>
            <consortium name="EnsemblPlants"/>
        </authorList>
    </citation>
    <scope>IDENTIFICATION</scope>
    <source>
        <strain evidence="2">cv. Jemalong A17</strain>
    </source>
</reference>
<reference evidence="1 3" key="1">
    <citation type="journal article" date="2011" name="Nature">
        <title>The Medicago genome provides insight into the evolution of rhizobial symbioses.</title>
        <authorList>
            <person name="Young N.D."/>
            <person name="Debelle F."/>
            <person name="Oldroyd G.E."/>
            <person name="Geurts R."/>
            <person name="Cannon S.B."/>
            <person name="Udvardi M.K."/>
            <person name="Benedito V.A."/>
            <person name="Mayer K.F."/>
            <person name="Gouzy J."/>
            <person name="Schoof H."/>
            <person name="Van de Peer Y."/>
            <person name="Proost S."/>
            <person name="Cook D.R."/>
            <person name="Meyers B.C."/>
            <person name="Spannagl M."/>
            <person name="Cheung F."/>
            <person name="De Mita S."/>
            <person name="Krishnakumar V."/>
            <person name="Gundlach H."/>
            <person name="Zhou S."/>
            <person name="Mudge J."/>
            <person name="Bharti A.K."/>
            <person name="Murray J.D."/>
            <person name="Naoumkina M.A."/>
            <person name="Rosen B."/>
            <person name="Silverstein K.A."/>
            <person name="Tang H."/>
            <person name="Rombauts S."/>
            <person name="Zhao P.X."/>
            <person name="Zhou P."/>
            <person name="Barbe V."/>
            <person name="Bardou P."/>
            <person name="Bechner M."/>
            <person name="Bellec A."/>
            <person name="Berger A."/>
            <person name="Berges H."/>
            <person name="Bidwell S."/>
            <person name="Bisseling T."/>
            <person name="Choisne N."/>
            <person name="Couloux A."/>
            <person name="Denny R."/>
            <person name="Deshpande S."/>
            <person name="Dai X."/>
            <person name="Doyle J.J."/>
            <person name="Dudez A.M."/>
            <person name="Farmer A.D."/>
            <person name="Fouteau S."/>
            <person name="Franken C."/>
            <person name="Gibelin C."/>
            <person name="Gish J."/>
            <person name="Goldstein S."/>
            <person name="Gonzalez A.J."/>
            <person name="Green P.J."/>
            <person name="Hallab A."/>
            <person name="Hartog M."/>
            <person name="Hua A."/>
            <person name="Humphray S.J."/>
            <person name="Jeong D.H."/>
            <person name="Jing Y."/>
            <person name="Jocker A."/>
            <person name="Kenton S.M."/>
            <person name="Kim D.J."/>
            <person name="Klee K."/>
            <person name="Lai H."/>
            <person name="Lang C."/>
            <person name="Lin S."/>
            <person name="Macmil S.L."/>
            <person name="Magdelenat G."/>
            <person name="Matthews L."/>
            <person name="McCorrison J."/>
            <person name="Monaghan E.L."/>
            <person name="Mun J.H."/>
            <person name="Najar F.Z."/>
            <person name="Nicholson C."/>
            <person name="Noirot C."/>
            <person name="O'Bleness M."/>
            <person name="Paule C.R."/>
            <person name="Poulain J."/>
            <person name="Prion F."/>
            <person name="Qin B."/>
            <person name="Qu C."/>
            <person name="Retzel E.F."/>
            <person name="Riddle C."/>
            <person name="Sallet E."/>
            <person name="Samain S."/>
            <person name="Samson N."/>
            <person name="Sanders I."/>
            <person name="Saurat O."/>
            <person name="Scarpelli C."/>
            <person name="Schiex T."/>
            <person name="Segurens B."/>
            <person name="Severin A.J."/>
            <person name="Sherrier D.J."/>
            <person name="Shi R."/>
            <person name="Sims S."/>
            <person name="Singer S.R."/>
            <person name="Sinharoy S."/>
            <person name="Sterck L."/>
            <person name="Viollet A."/>
            <person name="Wang B.B."/>
            <person name="Wang K."/>
            <person name="Wang M."/>
            <person name="Wang X."/>
            <person name="Warfsmann J."/>
            <person name="Weissenbach J."/>
            <person name="White D.D."/>
            <person name="White J.D."/>
            <person name="Wiley G.B."/>
            <person name="Wincker P."/>
            <person name="Xing Y."/>
            <person name="Yang L."/>
            <person name="Yao Z."/>
            <person name="Ying F."/>
            <person name="Zhai J."/>
            <person name="Zhou L."/>
            <person name="Zuber A."/>
            <person name="Denarie J."/>
            <person name="Dixon R.A."/>
            <person name="May G.D."/>
            <person name="Schwartz D.C."/>
            <person name="Rogers J."/>
            <person name="Quetier F."/>
            <person name="Town C.D."/>
            <person name="Roe B.A."/>
        </authorList>
    </citation>
    <scope>NUCLEOTIDE SEQUENCE [LARGE SCALE GENOMIC DNA]</scope>
    <source>
        <strain evidence="1">A17</strain>
        <strain evidence="2 3">cv. Jemalong A17</strain>
    </source>
</reference>
<dbReference type="Proteomes" id="UP000002051">
    <property type="component" value="Chromosome 5"/>
</dbReference>
<dbReference type="EnsemblPlants" id="AET00413">
    <property type="protein sequence ID" value="AET00413"/>
    <property type="gene ID" value="MTR_5g091750"/>
</dbReference>
<accession>G7K3D5</accession>
<dbReference type="HOGENOM" id="CLU_1221290_0_0_1"/>
<dbReference type="PANTHER" id="PTHR36617">
    <property type="entry name" value="PROTEIN, PUTATIVE-RELATED"/>
    <property type="match status" value="1"/>
</dbReference>
<organism evidence="1 3">
    <name type="scientific">Medicago truncatula</name>
    <name type="common">Barrel medic</name>
    <name type="synonym">Medicago tribuloides</name>
    <dbReference type="NCBI Taxonomy" id="3880"/>
    <lineage>
        <taxon>Eukaryota</taxon>
        <taxon>Viridiplantae</taxon>
        <taxon>Streptophyta</taxon>
        <taxon>Embryophyta</taxon>
        <taxon>Tracheophyta</taxon>
        <taxon>Spermatophyta</taxon>
        <taxon>Magnoliopsida</taxon>
        <taxon>eudicotyledons</taxon>
        <taxon>Gunneridae</taxon>
        <taxon>Pentapetalae</taxon>
        <taxon>rosids</taxon>
        <taxon>fabids</taxon>
        <taxon>Fabales</taxon>
        <taxon>Fabaceae</taxon>
        <taxon>Papilionoideae</taxon>
        <taxon>50 kb inversion clade</taxon>
        <taxon>NPAAA clade</taxon>
        <taxon>Hologalegina</taxon>
        <taxon>IRL clade</taxon>
        <taxon>Trifolieae</taxon>
        <taxon>Medicago</taxon>
    </lineage>
</organism>
<dbReference type="PANTHER" id="PTHR36617:SF5">
    <property type="entry name" value="OS05G0421675 PROTEIN"/>
    <property type="match status" value="1"/>
</dbReference>
<dbReference type="EMBL" id="CM001221">
    <property type="protein sequence ID" value="AET00413.1"/>
    <property type="molecule type" value="Genomic_DNA"/>
</dbReference>
<evidence type="ECO:0000313" key="2">
    <source>
        <dbReference type="EnsemblPlants" id="AET00413"/>
    </source>
</evidence>
<evidence type="ECO:0000313" key="3">
    <source>
        <dbReference type="Proteomes" id="UP000002051"/>
    </source>
</evidence>
<keyword evidence="3" id="KW-1185">Reference proteome</keyword>
<dbReference type="AlphaFoldDB" id="G7K3D5"/>